<gene>
    <name evidence="2" type="ORF">I8751_24650</name>
</gene>
<accession>A0A8J7HHR1</accession>
<reference evidence="2 3" key="1">
    <citation type="journal article" date="2021" name="Int. J. Syst. Evol. Microbiol.">
        <title>Amazonocrinis nigriterrae gen. nov., sp. nov., Atlanticothrix silvestris gen. nov., sp. nov. and Dendronalium phyllosphericum gen. nov., sp. nov., nostocacean cyanobacteria from Brazilian environments.</title>
        <authorList>
            <person name="Alvarenga D.O."/>
            <person name="Andreote A.P.D."/>
            <person name="Branco L.H.Z."/>
            <person name="Delbaje E."/>
            <person name="Cruz R.B."/>
            <person name="Varani A.M."/>
            <person name="Fiore M.F."/>
        </authorList>
    </citation>
    <scope>NUCLEOTIDE SEQUENCE [LARGE SCALE GENOMIC DNA]</scope>
    <source>
        <strain evidence="2 3">CENA357</strain>
    </source>
</reference>
<name>A0A8J7HHR1_9CYAN</name>
<dbReference type="EMBL" id="JAECZB010000094">
    <property type="protein sequence ID" value="MBH8555477.1"/>
    <property type="molecule type" value="Genomic_DNA"/>
</dbReference>
<sequence>MDVELQIIKHLARAPHPTVGIIDEYCAEYKDLFKEVRNYECFKYLHLGIISTIKRKSLPEIAKVVSINSAQSLHHFIANSDWPVGKLKQRRLNKLKKQLDGRAITLVIDETGDRKKGKKTDYVARQYLGSVGKVDNGIVSV</sequence>
<dbReference type="AlphaFoldDB" id="A0A8J7HHR1"/>
<keyword evidence="3" id="KW-1185">Reference proteome</keyword>
<dbReference type="PANTHER" id="PTHR33627:SF1">
    <property type="entry name" value="TRANSPOSASE"/>
    <property type="match status" value="1"/>
</dbReference>
<dbReference type="RefSeq" id="WP_214441690.1">
    <property type="nucleotide sequence ID" value="NZ_JAECZB010000094.1"/>
</dbReference>
<dbReference type="InterPro" id="IPR039365">
    <property type="entry name" value="IS701-like"/>
</dbReference>
<dbReference type="InterPro" id="IPR038721">
    <property type="entry name" value="IS701-like_DDE_dom"/>
</dbReference>
<dbReference type="Proteomes" id="UP000599391">
    <property type="component" value="Unassembled WGS sequence"/>
</dbReference>
<dbReference type="Pfam" id="PF13546">
    <property type="entry name" value="DDE_5"/>
    <property type="match status" value="1"/>
</dbReference>
<organism evidence="2 3">
    <name type="scientific">Atlanticothrix silvestris CENA357</name>
    <dbReference type="NCBI Taxonomy" id="1725252"/>
    <lineage>
        <taxon>Bacteria</taxon>
        <taxon>Bacillati</taxon>
        <taxon>Cyanobacteriota</taxon>
        <taxon>Cyanophyceae</taxon>
        <taxon>Nostocales</taxon>
        <taxon>Nodulariaceae</taxon>
        <taxon>Atlanticothrix</taxon>
        <taxon>Atlanticothrix silvestris</taxon>
    </lineage>
</organism>
<evidence type="ECO:0000313" key="2">
    <source>
        <dbReference type="EMBL" id="MBH8555477.1"/>
    </source>
</evidence>
<proteinExistence type="predicted"/>
<feature type="non-terminal residue" evidence="2">
    <location>
        <position position="141"/>
    </location>
</feature>
<evidence type="ECO:0000313" key="3">
    <source>
        <dbReference type="Proteomes" id="UP000599391"/>
    </source>
</evidence>
<feature type="domain" description="Transposase IS701-like DDE" evidence="1">
    <location>
        <begin position="43"/>
        <end position="141"/>
    </location>
</feature>
<protein>
    <submittedName>
        <fullName evidence="2">Transposase</fullName>
    </submittedName>
</protein>
<evidence type="ECO:0000259" key="1">
    <source>
        <dbReference type="Pfam" id="PF13546"/>
    </source>
</evidence>
<comment type="caution">
    <text evidence="2">The sequence shown here is derived from an EMBL/GenBank/DDBJ whole genome shotgun (WGS) entry which is preliminary data.</text>
</comment>
<dbReference type="PANTHER" id="PTHR33627">
    <property type="entry name" value="TRANSPOSASE"/>
    <property type="match status" value="1"/>
</dbReference>